<evidence type="ECO:0008006" key="3">
    <source>
        <dbReference type="Google" id="ProtNLM"/>
    </source>
</evidence>
<dbReference type="Proteomes" id="UP001143480">
    <property type="component" value="Unassembled WGS sequence"/>
</dbReference>
<dbReference type="EMBL" id="BSFP01000129">
    <property type="protein sequence ID" value="GLL08154.1"/>
    <property type="molecule type" value="Genomic_DNA"/>
</dbReference>
<accession>A0A9W6KZ72</accession>
<evidence type="ECO:0000313" key="2">
    <source>
        <dbReference type="Proteomes" id="UP001143480"/>
    </source>
</evidence>
<dbReference type="AlphaFoldDB" id="A0A9W6KZ72"/>
<name>A0A9W6KZ72_9ACTN</name>
<organism evidence="1 2">
    <name type="scientific">Dactylosporangium matsuzakiense</name>
    <dbReference type="NCBI Taxonomy" id="53360"/>
    <lineage>
        <taxon>Bacteria</taxon>
        <taxon>Bacillati</taxon>
        <taxon>Actinomycetota</taxon>
        <taxon>Actinomycetes</taxon>
        <taxon>Micromonosporales</taxon>
        <taxon>Micromonosporaceae</taxon>
        <taxon>Dactylosporangium</taxon>
    </lineage>
</organism>
<reference evidence="1" key="2">
    <citation type="submission" date="2023-01" db="EMBL/GenBank/DDBJ databases">
        <authorList>
            <person name="Sun Q."/>
            <person name="Evtushenko L."/>
        </authorList>
    </citation>
    <scope>NUCLEOTIDE SEQUENCE</scope>
    <source>
        <strain evidence="1">VKM Ac-1321</strain>
    </source>
</reference>
<sequence>MPDETSALLDEYGWAEREQVGPAEYADRYLRPAGRETAVSPIERFVYADRTTPAA</sequence>
<reference evidence="1" key="1">
    <citation type="journal article" date="2014" name="Int. J. Syst. Evol. Microbiol.">
        <title>Complete genome sequence of Corynebacterium casei LMG S-19264T (=DSM 44701T), isolated from a smear-ripened cheese.</title>
        <authorList>
            <consortium name="US DOE Joint Genome Institute (JGI-PGF)"/>
            <person name="Walter F."/>
            <person name="Albersmeier A."/>
            <person name="Kalinowski J."/>
            <person name="Ruckert C."/>
        </authorList>
    </citation>
    <scope>NUCLEOTIDE SEQUENCE</scope>
    <source>
        <strain evidence="1">VKM Ac-1321</strain>
    </source>
</reference>
<comment type="caution">
    <text evidence="1">The sequence shown here is derived from an EMBL/GenBank/DDBJ whole genome shotgun (WGS) entry which is preliminary data.</text>
</comment>
<keyword evidence="2" id="KW-1185">Reference proteome</keyword>
<dbReference type="RefSeq" id="WP_271190294.1">
    <property type="nucleotide sequence ID" value="NZ_BSFP01000129.1"/>
</dbReference>
<gene>
    <name evidence="1" type="ORF">GCM10017581_099140</name>
</gene>
<proteinExistence type="predicted"/>
<protein>
    <recommendedName>
        <fullName evidence="3">SAM-dependent methyltransferase</fullName>
    </recommendedName>
</protein>
<evidence type="ECO:0000313" key="1">
    <source>
        <dbReference type="EMBL" id="GLL08154.1"/>
    </source>
</evidence>